<dbReference type="InterPro" id="IPR013785">
    <property type="entry name" value="Aldolase_TIM"/>
</dbReference>
<evidence type="ECO:0000313" key="2">
    <source>
        <dbReference type="EMBL" id="TKR27883.1"/>
    </source>
</evidence>
<evidence type="ECO:0000256" key="1">
    <source>
        <dbReference type="ARBA" id="ARBA00023235"/>
    </source>
</evidence>
<organism evidence="2 3">
    <name type="scientific">Natronomonas salsuginis</name>
    <dbReference type="NCBI Taxonomy" id="2217661"/>
    <lineage>
        <taxon>Archaea</taxon>
        <taxon>Methanobacteriati</taxon>
        <taxon>Methanobacteriota</taxon>
        <taxon>Stenosarchaea group</taxon>
        <taxon>Halobacteria</taxon>
        <taxon>Halobacteriales</taxon>
        <taxon>Natronomonadaceae</taxon>
        <taxon>Natronomonas</taxon>
    </lineage>
</organism>
<gene>
    <name evidence="2" type="ORF">DM868_01985</name>
</gene>
<dbReference type="RefSeq" id="WP_137275183.1">
    <property type="nucleotide sequence ID" value="NZ_QKNX01000001.1"/>
</dbReference>
<dbReference type="EMBL" id="QKNX01000001">
    <property type="protein sequence ID" value="TKR27883.1"/>
    <property type="molecule type" value="Genomic_DNA"/>
</dbReference>
<dbReference type="Pfam" id="PF00121">
    <property type="entry name" value="TIM"/>
    <property type="match status" value="1"/>
</dbReference>
<dbReference type="InterPro" id="IPR035990">
    <property type="entry name" value="TIM_sf"/>
</dbReference>
<keyword evidence="1 2" id="KW-0413">Isomerase</keyword>
<dbReference type="NCBIfam" id="NF003302">
    <property type="entry name" value="PRK04302.1"/>
    <property type="match status" value="1"/>
</dbReference>
<dbReference type="SUPFAM" id="SSF51351">
    <property type="entry name" value="Triosephosphate isomerase (TIM)"/>
    <property type="match status" value="1"/>
</dbReference>
<dbReference type="PROSITE" id="PS51440">
    <property type="entry name" value="TIM_2"/>
    <property type="match status" value="1"/>
</dbReference>
<name>A0A4V5ZPI2_9EURY</name>
<dbReference type="InterPro" id="IPR000652">
    <property type="entry name" value="Triosephosphate_isomerase"/>
</dbReference>
<reference evidence="2 3" key="1">
    <citation type="submission" date="2019-04" db="EMBL/GenBank/DDBJ databases">
        <title>Natronomonas sp. F20-122 a newhaloarchaeon isolated from a saline saltern of Isla Bacuta, Huelva, Spain.</title>
        <authorList>
            <person name="Duran-Viseras A."/>
            <person name="Sanchez-Porro C."/>
            <person name="Ventosa A."/>
        </authorList>
    </citation>
    <scope>NUCLEOTIDE SEQUENCE [LARGE SCALE GENOMIC DNA]</scope>
    <source>
        <strain evidence="2 3">F20-122</strain>
    </source>
</reference>
<dbReference type="EC" id="5.3.1.1" evidence="2"/>
<proteinExistence type="predicted"/>
<sequence length="227" mass="23321">MPLDYTHFLINFKRYEGTAGDAGLDLAQTIEAVGSRTDATFAVAPQTPDVRLLAEETSLPIVAQAIDAVEPGRGNGEISIQAVAAAGADGVLINHPESPDTLTDVEAFVAECASFGLESIVCVDSVEAGRAALAFDPDCLLFETPADIATGRAMTRSHPGRVEAFVAMVDLENPRTRVLLGGGITDAADVADALDSGADAAGAASAFMNADDRDAWLSAVADALTSG</sequence>
<protein>
    <submittedName>
        <fullName evidence="2">Triose-phosphate isomerase</fullName>
        <ecNumber evidence="2">5.3.1.1</ecNumber>
    </submittedName>
</protein>
<dbReference type="Proteomes" id="UP000308037">
    <property type="component" value="Unassembled WGS sequence"/>
</dbReference>
<keyword evidence="3" id="KW-1185">Reference proteome</keyword>
<evidence type="ECO:0000313" key="3">
    <source>
        <dbReference type="Proteomes" id="UP000308037"/>
    </source>
</evidence>
<dbReference type="Gene3D" id="3.20.20.70">
    <property type="entry name" value="Aldolase class I"/>
    <property type="match status" value="1"/>
</dbReference>
<accession>A0A4V5ZPI2</accession>
<comment type="caution">
    <text evidence="2">The sequence shown here is derived from an EMBL/GenBank/DDBJ whole genome shotgun (WGS) entry which is preliminary data.</text>
</comment>
<dbReference type="AlphaFoldDB" id="A0A4V5ZPI2"/>
<dbReference type="GO" id="GO:0004807">
    <property type="term" value="F:triose-phosphate isomerase activity"/>
    <property type="evidence" value="ECO:0007669"/>
    <property type="project" value="UniProtKB-EC"/>
</dbReference>
<dbReference type="OrthoDB" id="9465at2157"/>